<dbReference type="RefSeq" id="WP_084226150.1">
    <property type="nucleotide sequence ID" value="NZ_CP010827.1"/>
</dbReference>
<dbReference type="SUPFAM" id="SSF52540">
    <property type="entry name" value="P-loop containing nucleoside triphosphate hydrolases"/>
    <property type="match status" value="1"/>
</dbReference>
<evidence type="ECO:0000313" key="2">
    <source>
        <dbReference type="EMBL" id="AJI78215.1"/>
    </source>
</evidence>
<gene>
    <name evidence="2" type="ORF">CSING_03325</name>
</gene>
<evidence type="ECO:0000313" key="3">
    <source>
        <dbReference type="Proteomes" id="UP000031890"/>
    </source>
</evidence>
<evidence type="ECO:0000259" key="1">
    <source>
        <dbReference type="Pfam" id="PF13191"/>
    </source>
</evidence>
<reference evidence="2 3" key="1">
    <citation type="journal article" date="2015" name="Genome Announc.">
        <title>Complete Genome Sequence and Annotation of Corynebacterium singulare DSM 44357, Isolated from a Human Semen Specimen.</title>
        <authorList>
            <person name="Merten M."/>
            <person name="Brinkrolf K."/>
            <person name="Albersmeier A."/>
            <person name="Kutter Y."/>
            <person name="Ruckert C."/>
            <person name="Tauch A."/>
        </authorList>
    </citation>
    <scope>NUCLEOTIDE SEQUENCE [LARGE SCALE GENOMIC DNA]</scope>
    <source>
        <strain evidence="2">IBS B52218</strain>
    </source>
</reference>
<dbReference type="KEGG" id="csx:CSING_03325"/>
<proteinExistence type="predicted"/>
<dbReference type="EMBL" id="CP010827">
    <property type="protein sequence ID" value="AJI78215.1"/>
    <property type="molecule type" value="Genomic_DNA"/>
</dbReference>
<dbReference type="HOGENOM" id="CLU_058580_1_0_11"/>
<dbReference type="InterPro" id="IPR027417">
    <property type="entry name" value="P-loop_NTPase"/>
</dbReference>
<organism evidence="2 3">
    <name type="scientific">Corynebacterium singulare</name>
    <dbReference type="NCBI Taxonomy" id="161899"/>
    <lineage>
        <taxon>Bacteria</taxon>
        <taxon>Bacillati</taxon>
        <taxon>Actinomycetota</taxon>
        <taxon>Actinomycetes</taxon>
        <taxon>Mycobacteriales</taxon>
        <taxon>Corynebacteriaceae</taxon>
        <taxon>Corynebacterium</taxon>
    </lineage>
</organism>
<dbReference type="Gene3D" id="3.40.50.300">
    <property type="entry name" value="P-loop containing nucleotide triphosphate hydrolases"/>
    <property type="match status" value="1"/>
</dbReference>
<dbReference type="PANTHER" id="PTHR34301:SF8">
    <property type="entry name" value="ATPASE DOMAIN-CONTAINING PROTEIN"/>
    <property type="match status" value="1"/>
</dbReference>
<dbReference type="AlphaFoldDB" id="A0A0B6F196"/>
<accession>A0A0B6F196</accession>
<dbReference type="PANTHER" id="PTHR34301">
    <property type="entry name" value="DNA-BINDING PROTEIN-RELATED"/>
    <property type="match status" value="1"/>
</dbReference>
<sequence>MKPKYTNPFTATLGATPPLLVGRSDAIRDFGFALDEGPGAHERISLIIGPRGIGKTVLLNAFEDEALARGWLTLSDTATTGFVERLRSSIIQRLSQDRKQLKGLNVSILGIGGGLNWDTRAIAESTYSLRNALKDLLAYKRELDRKAHQEPGGVLVTLDEMHHQRSQELIEFGATIQHLIREGEDISVVMAGIPTSIRPLLSGKLNSHGDANPVTFLRRANRIELGRVSDSDVRKALEEPLHTAATSWSTDALDTAVEACHGYPFMIQLVGQCSFREREHASDGGAEISVDAAQRGVTTAQRKLGQLVHEPALSDLSTIDRSFLVYMAQNDGPTKMSDIKARFNQTDSYVGNYRRRLLDAEMITTTGHGEVDFALPYMRDYLREHAASLIVEDFDSQ</sequence>
<dbReference type="InterPro" id="IPR041664">
    <property type="entry name" value="AAA_16"/>
</dbReference>
<dbReference type="Pfam" id="PF13191">
    <property type="entry name" value="AAA_16"/>
    <property type="match status" value="1"/>
</dbReference>
<dbReference type="Proteomes" id="UP000031890">
    <property type="component" value="Chromosome"/>
</dbReference>
<protein>
    <submittedName>
        <fullName evidence="2">Putative ATPase (AAA+ superfamily)</fullName>
    </submittedName>
</protein>
<feature type="domain" description="Orc1-like AAA ATPase" evidence="1">
    <location>
        <begin position="20"/>
        <end position="178"/>
    </location>
</feature>
<name>A0A0B6F196_9CORY</name>
<dbReference type="OrthoDB" id="2020141at2"/>